<comment type="subcellular location">
    <subcellularLocation>
        <location evidence="1">Nucleus</location>
    </subcellularLocation>
</comment>
<feature type="coiled-coil region" evidence="5">
    <location>
        <begin position="336"/>
        <end position="370"/>
    </location>
</feature>
<evidence type="ECO:0000256" key="2">
    <source>
        <dbReference type="ARBA" id="ARBA00007585"/>
    </source>
</evidence>
<dbReference type="GO" id="GO:0005737">
    <property type="term" value="C:cytoplasm"/>
    <property type="evidence" value="ECO:0007669"/>
    <property type="project" value="TreeGrafter"/>
</dbReference>
<dbReference type="GO" id="GO:0005634">
    <property type="term" value="C:nucleus"/>
    <property type="evidence" value="ECO:0007669"/>
    <property type="project" value="UniProtKB-SubCell"/>
</dbReference>
<evidence type="ECO:0000256" key="3">
    <source>
        <dbReference type="ARBA" id="ARBA00023054"/>
    </source>
</evidence>
<proteinExistence type="inferred from homology"/>
<sequence>MLWSPRLSLSNFHVKLTAKGLFRNLQLLPGCKKTTVVFHAEENKDNNINSVCICVQGRPTVEEEEKDLRLQNEKKSQCILHLRKLIVNGNRRLEALALVVQHIFSEREVAVKQREELSVQINNLREQLGKQHMSSHTQRLEKEEVRVTLEALFQKLQEQHQTELQQLEERLKDFYSAEWDKTHEAYQREADKCRALMQQQVGSYLGLLLLTTHRNHVSCNHVKWALITQYYVWFIVSAFSELCLICKLKIMCICFLVIVYLITFSPLQEKIQTLTAENEALKERLREEEEWRRALADKSQKDAHTLFLEQELESLRAVLEIKTNQIHQQDKKLMQMDKLIDDHLKLQECLKKVQQENEDYKARMDKHAALSKQLSSEQAMLQQTLQKESKVNKRLSLENEELLWKLHNGDLCSPRRLSPSSPFHSPPNSASFSTAPISPR</sequence>
<keyword evidence="4" id="KW-0539">Nucleus</keyword>
<keyword evidence="3 5" id="KW-0175">Coiled coil</keyword>
<accession>A0A672JZP2</accession>
<dbReference type="OMA" id="YAGECER"/>
<dbReference type="PANTHER" id="PTHR24200:SF7">
    <property type="entry name" value="MICROTUBULE-ASSOCIATED TUMOR SUPPRESSOR 1"/>
    <property type="match status" value="1"/>
</dbReference>
<dbReference type="GO" id="GO:0008017">
    <property type="term" value="F:microtubule binding"/>
    <property type="evidence" value="ECO:0007669"/>
    <property type="project" value="TreeGrafter"/>
</dbReference>
<evidence type="ECO:0000313" key="8">
    <source>
        <dbReference type="Proteomes" id="UP000472262"/>
    </source>
</evidence>
<dbReference type="PANTHER" id="PTHR24200">
    <property type="entry name" value="TOUCAN, ISOFORM A"/>
    <property type="match status" value="1"/>
</dbReference>
<feature type="region of interest" description="Disordered" evidence="6">
    <location>
        <begin position="414"/>
        <end position="440"/>
    </location>
</feature>
<comment type="similarity">
    <text evidence="2">Belongs to the MTUS1 family.</text>
</comment>
<dbReference type="Proteomes" id="UP000472262">
    <property type="component" value="Unassembled WGS sequence"/>
</dbReference>
<feature type="compositionally biased region" description="Low complexity" evidence="6">
    <location>
        <begin position="414"/>
        <end position="433"/>
    </location>
</feature>
<evidence type="ECO:0000256" key="4">
    <source>
        <dbReference type="ARBA" id="ARBA00023242"/>
    </source>
</evidence>
<reference evidence="7" key="2">
    <citation type="submission" date="2025-09" db="UniProtKB">
        <authorList>
            <consortium name="Ensembl"/>
        </authorList>
    </citation>
    <scope>IDENTIFICATION</scope>
</reference>
<evidence type="ECO:0000256" key="6">
    <source>
        <dbReference type="SAM" id="MobiDB-lite"/>
    </source>
</evidence>
<evidence type="ECO:0000313" key="7">
    <source>
        <dbReference type="Ensembl" id="ENSSGRP00000003587.1"/>
    </source>
</evidence>
<name>A0A672JZP2_SINGR</name>
<reference evidence="7" key="1">
    <citation type="submission" date="2025-08" db="UniProtKB">
        <authorList>
            <consortium name="Ensembl"/>
        </authorList>
    </citation>
    <scope>IDENTIFICATION</scope>
</reference>
<dbReference type="InterPro" id="IPR051293">
    <property type="entry name" value="MTUS1/CCDC69"/>
</dbReference>
<feature type="coiled-coil region" evidence="5">
    <location>
        <begin position="264"/>
        <end position="298"/>
    </location>
</feature>
<protein>
    <submittedName>
        <fullName evidence="7">Microtubule associated tumor suppressor 1b</fullName>
    </submittedName>
</protein>
<evidence type="ECO:0000256" key="1">
    <source>
        <dbReference type="ARBA" id="ARBA00004123"/>
    </source>
</evidence>
<dbReference type="AlphaFoldDB" id="A0A672JZP2"/>
<keyword evidence="8" id="KW-1185">Reference proteome</keyword>
<dbReference type="Ensembl" id="ENSSGRT00000003905.1">
    <property type="protein sequence ID" value="ENSSGRP00000003587.1"/>
    <property type="gene ID" value="ENSSGRG00000002239.1"/>
</dbReference>
<feature type="coiled-coil region" evidence="5">
    <location>
        <begin position="107"/>
        <end position="177"/>
    </location>
</feature>
<organism evidence="7 8">
    <name type="scientific">Sinocyclocheilus grahami</name>
    <name type="common">Dianchi golden-line fish</name>
    <name type="synonym">Barbus grahami</name>
    <dbReference type="NCBI Taxonomy" id="75366"/>
    <lineage>
        <taxon>Eukaryota</taxon>
        <taxon>Metazoa</taxon>
        <taxon>Chordata</taxon>
        <taxon>Craniata</taxon>
        <taxon>Vertebrata</taxon>
        <taxon>Euteleostomi</taxon>
        <taxon>Actinopterygii</taxon>
        <taxon>Neopterygii</taxon>
        <taxon>Teleostei</taxon>
        <taxon>Ostariophysi</taxon>
        <taxon>Cypriniformes</taxon>
        <taxon>Cyprinidae</taxon>
        <taxon>Cyprininae</taxon>
        <taxon>Sinocyclocheilus</taxon>
    </lineage>
</organism>
<evidence type="ECO:0000256" key="5">
    <source>
        <dbReference type="SAM" id="Coils"/>
    </source>
</evidence>
<dbReference type="InParanoid" id="A0A672JZP2"/>